<dbReference type="AlphaFoldDB" id="A0A9P6KL60"/>
<dbReference type="Proteomes" id="UP000756921">
    <property type="component" value="Unassembled WGS sequence"/>
</dbReference>
<gene>
    <name evidence="1" type="ORF">PMIN01_12082</name>
</gene>
<keyword evidence="2" id="KW-1185">Reference proteome</keyword>
<evidence type="ECO:0000313" key="1">
    <source>
        <dbReference type="EMBL" id="KAF9730149.1"/>
    </source>
</evidence>
<protein>
    <submittedName>
        <fullName evidence="1">Uncharacterized protein</fullName>
    </submittedName>
</protein>
<dbReference type="OrthoDB" id="2142040at2759"/>
<organism evidence="1 2">
    <name type="scientific">Paraphaeosphaeria minitans</name>
    <dbReference type="NCBI Taxonomy" id="565426"/>
    <lineage>
        <taxon>Eukaryota</taxon>
        <taxon>Fungi</taxon>
        <taxon>Dikarya</taxon>
        <taxon>Ascomycota</taxon>
        <taxon>Pezizomycotina</taxon>
        <taxon>Dothideomycetes</taxon>
        <taxon>Pleosporomycetidae</taxon>
        <taxon>Pleosporales</taxon>
        <taxon>Massarineae</taxon>
        <taxon>Didymosphaeriaceae</taxon>
        <taxon>Paraphaeosphaeria</taxon>
    </lineage>
</organism>
<sequence>MNPQLKALLAGIDNPARIPSPELMGKIFEKYAREASGRCLGLSSWLSVVTATAVTLKSSALMIALYSHATAGKDLAESTVVAEFVRDVGISGIAVIGIPRVINMLTAFHVSLPSTVKSSITSTSSDRADASNIVTIQSKLAGSDDLRDIVDTVPFTSEAGAQLSATGIMKVVLGSVNRRLDRNSKELHK</sequence>
<reference evidence="1" key="1">
    <citation type="journal article" date="2020" name="Mol. Plant Microbe Interact.">
        <title>Genome Sequence of the Biocontrol Agent Coniothyrium minitans strain Conio (IMI 134523).</title>
        <authorList>
            <person name="Patel D."/>
            <person name="Shittu T.A."/>
            <person name="Baroncelli R."/>
            <person name="Muthumeenakshi S."/>
            <person name="Osborne T.H."/>
            <person name="Janganan T.K."/>
            <person name="Sreenivasaprasad S."/>
        </authorList>
    </citation>
    <scope>NUCLEOTIDE SEQUENCE</scope>
    <source>
        <strain evidence="1">Conio</strain>
    </source>
</reference>
<comment type="caution">
    <text evidence="1">The sequence shown here is derived from an EMBL/GenBank/DDBJ whole genome shotgun (WGS) entry which is preliminary data.</text>
</comment>
<name>A0A9P6KL60_9PLEO</name>
<evidence type="ECO:0000313" key="2">
    <source>
        <dbReference type="Proteomes" id="UP000756921"/>
    </source>
</evidence>
<accession>A0A9P6KL60</accession>
<dbReference type="InterPro" id="IPR052999">
    <property type="entry name" value="PTS1_Protein"/>
</dbReference>
<dbReference type="EMBL" id="WJXW01000015">
    <property type="protein sequence ID" value="KAF9730149.1"/>
    <property type="molecule type" value="Genomic_DNA"/>
</dbReference>
<dbReference type="PANTHER" id="PTHR28180">
    <property type="entry name" value="CONSERVED MITOCHONDRIAL PROTEIN-RELATED"/>
    <property type="match status" value="1"/>
</dbReference>
<proteinExistence type="predicted"/>
<dbReference type="PANTHER" id="PTHR28180:SF2">
    <property type="entry name" value="PEROXISOMAL PROTEIN 2"/>
    <property type="match status" value="1"/>
</dbReference>